<dbReference type="EMBL" id="JBHUCP010000007">
    <property type="protein sequence ID" value="MFD1530142.1"/>
    <property type="molecule type" value="Genomic_DNA"/>
</dbReference>
<dbReference type="Pfam" id="PF01750">
    <property type="entry name" value="HycI"/>
    <property type="match status" value="1"/>
</dbReference>
<feature type="compositionally biased region" description="Low complexity" evidence="5">
    <location>
        <begin position="93"/>
        <end position="105"/>
    </location>
</feature>
<keyword evidence="2 6" id="KW-0645">Protease</keyword>
<dbReference type="Gene3D" id="3.40.50.1450">
    <property type="entry name" value="HybD-like"/>
    <property type="match status" value="1"/>
</dbReference>
<evidence type="ECO:0000256" key="2">
    <source>
        <dbReference type="ARBA" id="ARBA00022670"/>
    </source>
</evidence>
<evidence type="ECO:0000313" key="6">
    <source>
        <dbReference type="EMBL" id="MFD1530142.1"/>
    </source>
</evidence>
<comment type="similarity">
    <text evidence="1">Belongs to the peptidase A31 family.</text>
</comment>
<organism evidence="6 7">
    <name type="scientific">Pseudonocardia aurantiaca</name>
    <dbReference type="NCBI Taxonomy" id="75290"/>
    <lineage>
        <taxon>Bacteria</taxon>
        <taxon>Bacillati</taxon>
        <taxon>Actinomycetota</taxon>
        <taxon>Actinomycetes</taxon>
        <taxon>Pseudonocardiales</taxon>
        <taxon>Pseudonocardiaceae</taxon>
        <taxon>Pseudonocardia</taxon>
    </lineage>
</organism>
<protein>
    <submittedName>
        <fullName evidence="6">Hydrogenase maturation protease</fullName>
    </submittedName>
</protein>
<dbReference type="GO" id="GO:0008233">
    <property type="term" value="F:peptidase activity"/>
    <property type="evidence" value="ECO:0007669"/>
    <property type="project" value="UniProtKB-KW"/>
</dbReference>
<evidence type="ECO:0000256" key="3">
    <source>
        <dbReference type="ARBA" id="ARBA00022750"/>
    </source>
</evidence>
<dbReference type="PANTHER" id="PTHR30302">
    <property type="entry name" value="HYDROGENASE 1 MATURATION PROTEASE"/>
    <property type="match status" value="1"/>
</dbReference>
<keyword evidence="4" id="KW-0378">Hydrolase</keyword>
<sequence length="180" mass="18525">MTAPADRRVLVAGIGNLLLSDDGFGVEVVRALRERELPPGVELMDTGIRGMHLAYQLLDGYAALVLVDTVQRGDPPGTLYRLEHDLDAPDPAPDSASGSGPAAWDPHGMDPAAVLAQLDTLAASMGIARPVGRVLVVGCEPAQLVEGIGLSEPVAAAVEPAADAVVALLAEVTKVEGARP</sequence>
<keyword evidence="3" id="KW-0064">Aspartyl protease</keyword>
<keyword evidence="7" id="KW-1185">Reference proteome</keyword>
<name>A0ABW4FJ71_9PSEU</name>
<gene>
    <name evidence="6" type="ORF">ACFSCY_11880</name>
</gene>
<evidence type="ECO:0000256" key="1">
    <source>
        <dbReference type="ARBA" id="ARBA00006814"/>
    </source>
</evidence>
<comment type="caution">
    <text evidence="6">The sequence shown here is derived from an EMBL/GenBank/DDBJ whole genome shotgun (WGS) entry which is preliminary data.</text>
</comment>
<evidence type="ECO:0000256" key="5">
    <source>
        <dbReference type="SAM" id="MobiDB-lite"/>
    </source>
</evidence>
<dbReference type="Proteomes" id="UP001597145">
    <property type="component" value="Unassembled WGS sequence"/>
</dbReference>
<dbReference type="InterPro" id="IPR023430">
    <property type="entry name" value="Pept_HybD-like_dom_sf"/>
</dbReference>
<evidence type="ECO:0000256" key="4">
    <source>
        <dbReference type="ARBA" id="ARBA00022801"/>
    </source>
</evidence>
<feature type="region of interest" description="Disordered" evidence="5">
    <location>
        <begin position="84"/>
        <end position="105"/>
    </location>
</feature>
<proteinExistence type="inferred from homology"/>
<dbReference type="GO" id="GO:0006508">
    <property type="term" value="P:proteolysis"/>
    <property type="evidence" value="ECO:0007669"/>
    <property type="project" value="UniProtKB-KW"/>
</dbReference>
<evidence type="ECO:0000313" key="7">
    <source>
        <dbReference type="Proteomes" id="UP001597145"/>
    </source>
</evidence>
<dbReference type="NCBIfam" id="TIGR00072">
    <property type="entry name" value="hydrog_prot"/>
    <property type="match status" value="1"/>
</dbReference>
<reference evidence="7" key="1">
    <citation type="journal article" date="2019" name="Int. J. Syst. Evol. Microbiol.">
        <title>The Global Catalogue of Microorganisms (GCM) 10K type strain sequencing project: providing services to taxonomists for standard genome sequencing and annotation.</title>
        <authorList>
            <consortium name="The Broad Institute Genomics Platform"/>
            <consortium name="The Broad Institute Genome Sequencing Center for Infectious Disease"/>
            <person name="Wu L."/>
            <person name="Ma J."/>
        </authorList>
    </citation>
    <scope>NUCLEOTIDE SEQUENCE [LARGE SCALE GENOMIC DNA]</scope>
    <source>
        <strain evidence="7">JCM 12165</strain>
    </source>
</reference>
<dbReference type="RefSeq" id="WP_343976844.1">
    <property type="nucleotide sequence ID" value="NZ_BAAAJG010000008.1"/>
</dbReference>
<dbReference type="SUPFAM" id="SSF53163">
    <property type="entry name" value="HybD-like"/>
    <property type="match status" value="1"/>
</dbReference>
<accession>A0ABW4FJ71</accession>
<dbReference type="InterPro" id="IPR000671">
    <property type="entry name" value="Peptidase_A31"/>
</dbReference>
<dbReference type="PRINTS" id="PR00446">
    <property type="entry name" value="HYDRGNUPTAKE"/>
</dbReference>
<dbReference type="PANTHER" id="PTHR30302:SF1">
    <property type="entry name" value="HYDROGENASE 2 MATURATION PROTEASE"/>
    <property type="match status" value="1"/>
</dbReference>